<dbReference type="AlphaFoldDB" id="A0A1F5SC89"/>
<dbReference type="EMBL" id="MFFW01000027">
    <property type="protein sequence ID" value="OGF24330.1"/>
    <property type="molecule type" value="Genomic_DNA"/>
</dbReference>
<dbReference type="Pfam" id="PF07995">
    <property type="entry name" value="GSDH"/>
    <property type="match status" value="1"/>
</dbReference>
<evidence type="ECO:0000313" key="2">
    <source>
        <dbReference type="EMBL" id="OGF24330.1"/>
    </source>
</evidence>
<name>A0A1F5SC89_9BACT</name>
<dbReference type="PANTHER" id="PTHR19328">
    <property type="entry name" value="HEDGEHOG-INTERACTING PROTEIN"/>
    <property type="match status" value="1"/>
</dbReference>
<sequence length="414" mass="44278">MAQNLNSPLALVSAPDSSGRLFVADQAGLIRIIDKNSSLLAEPFLDLRNKMAVLNANYDERGLLGLAFHPNYKANGRFFVYYSAPLRAGAPVGWDHTSRISEFKVSVADADKADAAAEKIILEVDQPQSNHNAGQIAFGPDKMLYMPIGDGGQANDAGLGHAAGGNAQDINQLLGKILRLDIDSSSPYAIPGDNPFVGANGRDEIYAYGFRNPFHISFDAGGSRLLIAADAGQNLWEEVDQVIKGGNYGWNIKEGRHCFDPDNPNVSPAACSGAGKILLDPALEYKNINQGQGGLGAAVIGGYVYRGNAIPGLRGKYIFGDWSKSFSRGDGTLLAADIKDNDWPYKELRIKNMTNGRLNAFLTGFGQDENNELYVFIKANSGPAGATGKIYKIISPAANNGRADSFMSGTIIAQ</sequence>
<dbReference type="STRING" id="1797989.A3H66_01070"/>
<dbReference type="InterPro" id="IPR012938">
    <property type="entry name" value="Glc/Sorbosone_DH"/>
</dbReference>
<dbReference type="Proteomes" id="UP000178783">
    <property type="component" value="Unassembled WGS sequence"/>
</dbReference>
<dbReference type="SUPFAM" id="SSF50952">
    <property type="entry name" value="Soluble quinoprotein glucose dehydrogenase"/>
    <property type="match status" value="1"/>
</dbReference>
<dbReference type="PANTHER" id="PTHR19328:SF75">
    <property type="entry name" value="ALDOSE SUGAR DEHYDROGENASE YLII"/>
    <property type="match status" value="1"/>
</dbReference>
<dbReference type="InterPro" id="IPR011041">
    <property type="entry name" value="Quinoprot_gluc/sorb_DH_b-prop"/>
</dbReference>
<dbReference type="InterPro" id="IPR011042">
    <property type="entry name" value="6-blade_b-propeller_TolB-like"/>
</dbReference>
<reference evidence="2 3" key="1">
    <citation type="journal article" date="2016" name="Nat. Commun.">
        <title>Thousands of microbial genomes shed light on interconnected biogeochemical processes in an aquifer system.</title>
        <authorList>
            <person name="Anantharaman K."/>
            <person name="Brown C.T."/>
            <person name="Hug L.A."/>
            <person name="Sharon I."/>
            <person name="Castelle C.J."/>
            <person name="Probst A.J."/>
            <person name="Thomas B.C."/>
            <person name="Singh A."/>
            <person name="Wilkins M.J."/>
            <person name="Karaoz U."/>
            <person name="Brodie E.L."/>
            <person name="Williams K.H."/>
            <person name="Hubbard S.S."/>
            <person name="Banfield J.F."/>
        </authorList>
    </citation>
    <scope>NUCLEOTIDE SEQUENCE [LARGE SCALE GENOMIC DNA]</scope>
</reference>
<proteinExistence type="predicted"/>
<organism evidence="2 3">
    <name type="scientific">Candidatus Falkowbacteria bacterium RIFCSPLOWO2_02_FULL_45_21</name>
    <dbReference type="NCBI Taxonomy" id="1797989"/>
    <lineage>
        <taxon>Bacteria</taxon>
        <taxon>Candidatus Falkowiibacteriota</taxon>
    </lineage>
</organism>
<feature type="domain" description="Glucose/Sorbosone dehydrogenase" evidence="1">
    <location>
        <begin position="5"/>
        <end position="320"/>
    </location>
</feature>
<comment type="caution">
    <text evidence="2">The sequence shown here is derived from an EMBL/GenBank/DDBJ whole genome shotgun (WGS) entry which is preliminary data.</text>
</comment>
<gene>
    <name evidence="2" type="ORF">A3H66_01070</name>
</gene>
<protein>
    <recommendedName>
        <fullName evidence="1">Glucose/Sorbosone dehydrogenase domain-containing protein</fullName>
    </recommendedName>
</protein>
<evidence type="ECO:0000259" key="1">
    <source>
        <dbReference type="Pfam" id="PF07995"/>
    </source>
</evidence>
<evidence type="ECO:0000313" key="3">
    <source>
        <dbReference type="Proteomes" id="UP000178783"/>
    </source>
</evidence>
<accession>A0A1F5SC89</accession>
<dbReference type="Gene3D" id="2.120.10.30">
    <property type="entry name" value="TolB, C-terminal domain"/>
    <property type="match status" value="1"/>
</dbReference>